<dbReference type="RefSeq" id="WP_267847184.1">
    <property type="nucleotide sequence ID" value="NZ_JAPMXC010000001.1"/>
</dbReference>
<dbReference type="Gene3D" id="1.10.287.1490">
    <property type="match status" value="1"/>
</dbReference>
<evidence type="ECO:0000256" key="1">
    <source>
        <dbReference type="SAM" id="Coils"/>
    </source>
</evidence>
<reference evidence="3" key="1">
    <citation type="submission" date="2022-11" db="EMBL/GenBank/DDBJ databases">
        <title>Robbsia betulipollinis sp. nov., isolated from pollen of birch (Betula pendula).</title>
        <authorList>
            <person name="Shi H."/>
            <person name="Ambika Manirajan B."/>
            <person name="Ratering S."/>
            <person name="Geissler-Plaum R."/>
            <person name="Schnell S."/>
        </authorList>
    </citation>
    <scope>NUCLEOTIDE SEQUENCE</scope>
    <source>
        <strain evidence="3">Bb-Pol-6</strain>
    </source>
</reference>
<gene>
    <name evidence="3" type="ORF">OVY01_09385</name>
</gene>
<proteinExistence type="predicted"/>
<name>A0ABT3ZLM7_9BURK</name>
<feature type="compositionally biased region" description="Basic and acidic residues" evidence="2">
    <location>
        <begin position="93"/>
        <end position="125"/>
    </location>
</feature>
<protein>
    <submittedName>
        <fullName evidence="3">ATPase</fullName>
    </submittedName>
</protein>
<sequence>MRTPLIMLNDLESLSANINRLLHSVEAGKGALADREAQLARVRGERDEAMTAALALRAERDRLRDERDALLAKIEDAQVKLNAILEKLPVPRAMEHGEPARQGEFDPRDDPHAHVRQAEGETYER</sequence>
<evidence type="ECO:0000256" key="2">
    <source>
        <dbReference type="SAM" id="MobiDB-lite"/>
    </source>
</evidence>
<dbReference type="EMBL" id="JAPMXC010000001">
    <property type="protein sequence ID" value="MCY0387443.1"/>
    <property type="molecule type" value="Genomic_DNA"/>
</dbReference>
<keyword evidence="1" id="KW-0175">Coiled coil</keyword>
<accession>A0ABT3ZLM7</accession>
<dbReference type="Proteomes" id="UP001082899">
    <property type="component" value="Unassembled WGS sequence"/>
</dbReference>
<comment type="caution">
    <text evidence="3">The sequence shown here is derived from an EMBL/GenBank/DDBJ whole genome shotgun (WGS) entry which is preliminary data.</text>
</comment>
<feature type="region of interest" description="Disordered" evidence="2">
    <location>
        <begin position="91"/>
        <end position="125"/>
    </location>
</feature>
<evidence type="ECO:0000313" key="4">
    <source>
        <dbReference type="Proteomes" id="UP001082899"/>
    </source>
</evidence>
<organism evidence="3 4">
    <name type="scientific">Robbsia betulipollinis</name>
    <dbReference type="NCBI Taxonomy" id="2981849"/>
    <lineage>
        <taxon>Bacteria</taxon>
        <taxon>Pseudomonadati</taxon>
        <taxon>Pseudomonadota</taxon>
        <taxon>Betaproteobacteria</taxon>
        <taxon>Burkholderiales</taxon>
        <taxon>Burkholderiaceae</taxon>
        <taxon>Robbsia</taxon>
    </lineage>
</organism>
<feature type="coiled-coil region" evidence="1">
    <location>
        <begin position="46"/>
        <end position="87"/>
    </location>
</feature>
<evidence type="ECO:0000313" key="3">
    <source>
        <dbReference type="EMBL" id="MCY0387443.1"/>
    </source>
</evidence>
<keyword evidence="4" id="KW-1185">Reference proteome</keyword>